<organism evidence="3 4">
    <name type="scientific">Streptomyces endophytica</name>
    <dbReference type="NCBI Taxonomy" id="2991496"/>
    <lineage>
        <taxon>Bacteria</taxon>
        <taxon>Bacillati</taxon>
        <taxon>Actinomycetota</taxon>
        <taxon>Actinomycetes</taxon>
        <taxon>Kitasatosporales</taxon>
        <taxon>Streptomycetaceae</taxon>
        <taxon>Streptomyces</taxon>
    </lineage>
</organism>
<accession>A0ABY6PJ99</accession>
<evidence type="ECO:0000256" key="1">
    <source>
        <dbReference type="SAM" id="MobiDB-lite"/>
    </source>
</evidence>
<dbReference type="EMBL" id="CP110636">
    <property type="protein sequence ID" value="UZJ33974.1"/>
    <property type="molecule type" value="Genomic_DNA"/>
</dbReference>
<evidence type="ECO:0000313" key="4">
    <source>
        <dbReference type="Proteomes" id="UP001164959"/>
    </source>
</evidence>
<name>A0ABY6PJ99_9ACTN</name>
<reference evidence="3" key="1">
    <citation type="submission" date="2022-11" db="EMBL/GenBank/DDBJ databases">
        <title>Identification and genomic analyses of a novel endophytic actinobacterium Streptomyces endophytica sp. nov. with potential for biocontrol of Yam anthracnose.</title>
        <authorList>
            <person name="Huang X."/>
        </authorList>
    </citation>
    <scope>NUCLEOTIDE SEQUENCE</scope>
    <source>
        <strain evidence="3">HNM0140</strain>
    </source>
</reference>
<sequence>MAEGFRGAAKWRKSSHSNGDGGECIEVAEGFPGAARWRKASYSNVSGGDCLEVADNVPGGIVPVRDSKNPQGPALVIPAHAWDAFVTAVKSATFSPRGAR</sequence>
<dbReference type="Pfam" id="PF04149">
    <property type="entry name" value="DUF397"/>
    <property type="match status" value="2"/>
</dbReference>
<gene>
    <name evidence="3" type="ORF">OJ254_10790</name>
</gene>
<evidence type="ECO:0000313" key="3">
    <source>
        <dbReference type="EMBL" id="UZJ33974.1"/>
    </source>
</evidence>
<feature type="domain" description="DUF397" evidence="2">
    <location>
        <begin position="35"/>
        <end position="90"/>
    </location>
</feature>
<evidence type="ECO:0000259" key="2">
    <source>
        <dbReference type="Pfam" id="PF04149"/>
    </source>
</evidence>
<proteinExistence type="predicted"/>
<protein>
    <submittedName>
        <fullName evidence="3">DUF397 domain-containing protein</fullName>
    </submittedName>
</protein>
<feature type="region of interest" description="Disordered" evidence="1">
    <location>
        <begin position="1"/>
        <end position="23"/>
    </location>
</feature>
<dbReference type="Proteomes" id="UP001164959">
    <property type="component" value="Chromosome"/>
</dbReference>
<dbReference type="RefSeq" id="WP_265365116.1">
    <property type="nucleotide sequence ID" value="NZ_CP110636.1"/>
</dbReference>
<feature type="domain" description="DUF397" evidence="2">
    <location>
        <begin position="9"/>
        <end position="29"/>
    </location>
</feature>
<dbReference type="InterPro" id="IPR007278">
    <property type="entry name" value="DUF397"/>
</dbReference>
<keyword evidence="4" id="KW-1185">Reference proteome</keyword>